<evidence type="ECO:0000313" key="3">
    <source>
        <dbReference type="Proteomes" id="UP000606194"/>
    </source>
</evidence>
<dbReference type="AlphaFoldDB" id="A0A918GBW0"/>
<reference evidence="2" key="1">
    <citation type="journal article" date="2014" name="Int. J. Syst. Evol. Microbiol.">
        <title>Complete genome sequence of Corynebacterium casei LMG S-19264T (=DSM 44701T), isolated from a smear-ripened cheese.</title>
        <authorList>
            <consortium name="US DOE Joint Genome Institute (JGI-PGF)"/>
            <person name="Walter F."/>
            <person name="Albersmeier A."/>
            <person name="Kalinowski J."/>
            <person name="Ruckert C."/>
        </authorList>
    </citation>
    <scope>NUCLEOTIDE SEQUENCE</scope>
    <source>
        <strain evidence="2">JCM 4386</strain>
    </source>
</reference>
<gene>
    <name evidence="2" type="ORF">GCM10010269_78180</name>
</gene>
<accession>A0A918GBW0</accession>
<keyword evidence="3" id="KW-1185">Reference proteome</keyword>
<evidence type="ECO:0000256" key="1">
    <source>
        <dbReference type="SAM" id="MobiDB-lite"/>
    </source>
</evidence>
<reference evidence="2" key="2">
    <citation type="submission" date="2020-09" db="EMBL/GenBank/DDBJ databases">
        <authorList>
            <person name="Sun Q."/>
            <person name="Ohkuma M."/>
        </authorList>
    </citation>
    <scope>NUCLEOTIDE SEQUENCE</scope>
    <source>
        <strain evidence="2">JCM 4386</strain>
    </source>
</reference>
<dbReference type="EMBL" id="BMTL01000053">
    <property type="protein sequence ID" value="GGS27911.1"/>
    <property type="molecule type" value="Genomic_DNA"/>
</dbReference>
<proteinExistence type="predicted"/>
<protein>
    <submittedName>
        <fullName evidence="2">Uncharacterized protein</fullName>
    </submittedName>
</protein>
<name>A0A918GBW0_9ACTN</name>
<comment type="caution">
    <text evidence="2">The sequence shown here is derived from an EMBL/GenBank/DDBJ whole genome shotgun (WGS) entry which is preliminary data.</text>
</comment>
<feature type="region of interest" description="Disordered" evidence="1">
    <location>
        <begin position="32"/>
        <end position="53"/>
    </location>
</feature>
<evidence type="ECO:0000313" key="2">
    <source>
        <dbReference type="EMBL" id="GGS27911.1"/>
    </source>
</evidence>
<dbReference type="Proteomes" id="UP000606194">
    <property type="component" value="Unassembled WGS sequence"/>
</dbReference>
<sequence length="91" mass="9256">MSADQASDRTTEIPRGGISSILSVFRADTASSERGLTAEPALQRAPCGMSGGRPAVSYRSVVPLDTLCDTYGLADEVIGDPAGAAESGTPV</sequence>
<organism evidence="2 3">
    <name type="scientific">Streptomyces humidus</name>
    <dbReference type="NCBI Taxonomy" id="52259"/>
    <lineage>
        <taxon>Bacteria</taxon>
        <taxon>Bacillati</taxon>
        <taxon>Actinomycetota</taxon>
        <taxon>Actinomycetes</taxon>
        <taxon>Kitasatosporales</taxon>
        <taxon>Streptomycetaceae</taxon>
        <taxon>Streptomyces</taxon>
    </lineage>
</organism>